<dbReference type="InterPro" id="IPR017871">
    <property type="entry name" value="ABC_transporter-like_CS"/>
</dbReference>
<comment type="similarity">
    <text evidence="1">Belongs to the ABC transporter superfamily.</text>
</comment>
<dbReference type="PROSITE" id="PS00211">
    <property type="entry name" value="ABC_TRANSPORTER_1"/>
    <property type="match status" value="1"/>
</dbReference>
<keyword evidence="5 7" id="KW-0067">ATP-binding</keyword>
<keyword evidence="8" id="KW-1185">Reference proteome</keyword>
<evidence type="ECO:0000313" key="8">
    <source>
        <dbReference type="Proteomes" id="UP000633943"/>
    </source>
</evidence>
<protein>
    <submittedName>
        <fullName evidence="7">ATP-binding cassette domain-containing protein</fullName>
    </submittedName>
</protein>
<evidence type="ECO:0000313" key="7">
    <source>
        <dbReference type="EMBL" id="NMG16351.1"/>
    </source>
</evidence>
<dbReference type="RefSeq" id="WP_169202936.1">
    <property type="nucleotide sequence ID" value="NZ_CP059467.1"/>
</dbReference>
<evidence type="ECO:0000256" key="5">
    <source>
        <dbReference type="ARBA" id="ARBA00022840"/>
    </source>
</evidence>
<evidence type="ECO:0000256" key="1">
    <source>
        <dbReference type="ARBA" id="ARBA00005417"/>
    </source>
</evidence>
<organism evidence="7 8">
    <name type="scientific">Aromatoleum bremense</name>
    <dbReference type="NCBI Taxonomy" id="76115"/>
    <lineage>
        <taxon>Bacteria</taxon>
        <taxon>Pseudomonadati</taxon>
        <taxon>Pseudomonadota</taxon>
        <taxon>Betaproteobacteria</taxon>
        <taxon>Rhodocyclales</taxon>
        <taxon>Rhodocyclaceae</taxon>
        <taxon>Aromatoleum</taxon>
    </lineage>
</organism>
<dbReference type="InterPro" id="IPR015860">
    <property type="entry name" value="ABC_transpr_TagH-like"/>
</dbReference>
<proteinExistence type="inferred from homology"/>
<dbReference type="Gene3D" id="2.70.50.60">
    <property type="entry name" value="abc- transporter (atp binding component) like domain"/>
    <property type="match status" value="1"/>
</dbReference>
<dbReference type="Gene3D" id="3.40.50.300">
    <property type="entry name" value="P-loop containing nucleotide triphosphate hydrolases"/>
    <property type="match status" value="1"/>
</dbReference>
<dbReference type="Pfam" id="PF14524">
    <property type="entry name" value="Wzt_C"/>
    <property type="match status" value="1"/>
</dbReference>
<dbReference type="InterPro" id="IPR029439">
    <property type="entry name" value="Wzt_C"/>
</dbReference>
<feature type="domain" description="ABC transporter" evidence="6">
    <location>
        <begin position="5"/>
        <end position="245"/>
    </location>
</feature>
<dbReference type="InterPro" id="IPR027417">
    <property type="entry name" value="P-loop_NTPase"/>
</dbReference>
<dbReference type="EMBL" id="WTVP01000033">
    <property type="protein sequence ID" value="NMG16351.1"/>
    <property type="molecule type" value="Genomic_DNA"/>
</dbReference>
<accession>A0ABX1NXL2</accession>
<name>A0ABX1NXL2_9RHOO</name>
<dbReference type="SMART" id="SM00382">
    <property type="entry name" value="AAA"/>
    <property type="match status" value="1"/>
</dbReference>
<reference evidence="7 8" key="1">
    <citation type="submission" date="2019-12" db="EMBL/GenBank/DDBJ databases">
        <title>Comparative genomics gives insights into the taxonomy of the Azoarcus-Aromatoleum group and reveals separate origins of nif in the plant-associated Azoarcus and non-plant-associated Aromatoleum sub-groups.</title>
        <authorList>
            <person name="Lafos M."/>
            <person name="Maluk M."/>
            <person name="Batista M."/>
            <person name="Junghare M."/>
            <person name="Carmona M."/>
            <person name="Faoro H."/>
            <person name="Cruz L.M."/>
            <person name="Battistoni F."/>
            <person name="De Souza E."/>
            <person name="Pedrosa F."/>
            <person name="Chen W.-M."/>
            <person name="Poole P.S."/>
            <person name="Dixon R.A."/>
            <person name="James E.K."/>
        </authorList>
    </citation>
    <scope>NUCLEOTIDE SEQUENCE [LARGE SCALE GENOMIC DNA]</scope>
    <source>
        <strain evidence="7 8">PbN1</strain>
    </source>
</reference>
<dbReference type="Proteomes" id="UP000633943">
    <property type="component" value="Unassembled WGS sequence"/>
</dbReference>
<dbReference type="PANTHER" id="PTHR46743">
    <property type="entry name" value="TEICHOIC ACIDS EXPORT ATP-BINDING PROTEIN TAGH"/>
    <property type="match status" value="1"/>
</dbReference>
<dbReference type="PANTHER" id="PTHR46743:SF2">
    <property type="entry name" value="TEICHOIC ACIDS EXPORT ATP-BINDING PROTEIN TAGH"/>
    <property type="match status" value="1"/>
</dbReference>
<dbReference type="InterPro" id="IPR003439">
    <property type="entry name" value="ABC_transporter-like_ATP-bd"/>
</dbReference>
<keyword evidence="4" id="KW-0547">Nucleotide-binding</keyword>
<dbReference type="InterPro" id="IPR050683">
    <property type="entry name" value="Bact_Polysacc_Export_ATP-bd"/>
</dbReference>
<evidence type="ECO:0000256" key="2">
    <source>
        <dbReference type="ARBA" id="ARBA00022448"/>
    </source>
</evidence>
<comment type="caution">
    <text evidence="7">The sequence shown here is derived from an EMBL/GenBank/DDBJ whole genome shotgun (WGS) entry which is preliminary data.</text>
</comment>
<dbReference type="SUPFAM" id="SSF52540">
    <property type="entry name" value="P-loop containing nucleoside triphosphate hydrolases"/>
    <property type="match status" value="1"/>
</dbReference>
<gene>
    <name evidence="7" type="ORF">GPA24_12510</name>
</gene>
<keyword evidence="2" id="KW-0813">Transport</keyword>
<sequence>MNAVLSVIDLGKAFRTYKSESQRVRSWFDKRIKARDEHWVLRNISFDVPAGSAVGVVGQNGAGKSTLLKLITGTLVPNEGHIRIVGTVGSILELGMGFNPALTGRQNAWHSLSLMGYLPDEIGSVIEQIEAFAEIGNYFDQPARVYSSGMQMRVGFAAITAFRPDILIVDEALSVGDAYFQHKSFNRIREFREKGTALLIVSHDRAAIMSLCDRALVLHEGRIVKDAEPAEAMDFYNAIIGEQGIDTVRVVHNDGGRSQTLSGTGEATVTKIELLDVDGTPVDIVEVGQQVCLHIQARAIAPIERLVLGYMLRDRLGQAIYGTNTHLQDLVQHDVEAGEMMDFRFSFDARLGPGSYSVSTALTSSENHHQNNYEWRDLALVFEVINGSRIPFAGCNWMNPAIAIDRHAPAARQTAGVDAPVRVPS</sequence>
<dbReference type="PROSITE" id="PS50893">
    <property type="entry name" value="ABC_TRANSPORTER_2"/>
    <property type="match status" value="1"/>
</dbReference>
<dbReference type="InterPro" id="IPR003593">
    <property type="entry name" value="AAA+_ATPase"/>
</dbReference>
<evidence type="ECO:0000256" key="3">
    <source>
        <dbReference type="ARBA" id="ARBA00022475"/>
    </source>
</evidence>
<evidence type="ECO:0000256" key="4">
    <source>
        <dbReference type="ARBA" id="ARBA00022741"/>
    </source>
</evidence>
<dbReference type="GO" id="GO:0005524">
    <property type="term" value="F:ATP binding"/>
    <property type="evidence" value="ECO:0007669"/>
    <property type="project" value="UniProtKB-KW"/>
</dbReference>
<keyword evidence="3" id="KW-1003">Cell membrane</keyword>
<keyword evidence="3" id="KW-0472">Membrane</keyword>
<dbReference type="CDD" id="cd03220">
    <property type="entry name" value="ABC_KpsT_Wzt"/>
    <property type="match status" value="1"/>
</dbReference>
<dbReference type="Pfam" id="PF00005">
    <property type="entry name" value="ABC_tran"/>
    <property type="match status" value="1"/>
</dbReference>
<dbReference type="CDD" id="cd10147">
    <property type="entry name" value="Wzt_C-like"/>
    <property type="match status" value="1"/>
</dbReference>
<evidence type="ECO:0000259" key="6">
    <source>
        <dbReference type="PROSITE" id="PS50893"/>
    </source>
</evidence>